<dbReference type="SUPFAM" id="SSF53850">
    <property type="entry name" value="Periplasmic binding protein-like II"/>
    <property type="match status" value="1"/>
</dbReference>
<dbReference type="Proteomes" id="UP001234343">
    <property type="component" value="Unassembled WGS sequence"/>
</dbReference>
<protein>
    <recommendedName>
        <fullName evidence="3">Solute-binding protein family 3/N-terminal domain-containing protein</fullName>
    </recommendedName>
</protein>
<name>A0ABT7SZM4_9ALTE</name>
<keyword evidence="2" id="KW-1185">Reference proteome</keyword>
<evidence type="ECO:0000313" key="1">
    <source>
        <dbReference type="EMBL" id="MDM7861633.1"/>
    </source>
</evidence>
<dbReference type="EMBL" id="JAUCBP010000011">
    <property type="protein sequence ID" value="MDM7861633.1"/>
    <property type="molecule type" value="Genomic_DNA"/>
</dbReference>
<proteinExistence type="predicted"/>
<accession>A0ABT7SZM4</accession>
<evidence type="ECO:0008006" key="3">
    <source>
        <dbReference type="Google" id="ProtNLM"/>
    </source>
</evidence>
<gene>
    <name evidence="1" type="ORF">QTP81_13615</name>
</gene>
<evidence type="ECO:0000313" key="2">
    <source>
        <dbReference type="Proteomes" id="UP001234343"/>
    </source>
</evidence>
<comment type="caution">
    <text evidence="1">The sequence shown here is derived from an EMBL/GenBank/DDBJ whole genome shotgun (WGS) entry which is preliminary data.</text>
</comment>
<reference evidence="1 2" key="1">
    <citation type="submission" date="2023-06" db="EMBL/GenBank/DDBJ databases">
        <title>Alteromonas sp. ASW11-36 isolated from intertidal sand.</title>
        <authorList>
            <person name="Li Y."/>
        </authorList>
    </citation>
    <scope>NUCLEOTIDE SEQUENCE [LARGE SCALE GENOMIC DNA]</scope>
    <source>
        <strain evidence="1 2">ASW11-36</strain>
    </source>
</reference>
<organism evidence="1 2">
    <name type="scientific">Alteromonas arenosi</name>
    <dbReference type="NCBI Taxonomy" id="3055817"/>
    <lineage>
        <taxon>Bacteria</taxon>
        <taxon>Pseudomonadati</taxon>
        <taxon>Pseudomonadota</taxon>
        <taxon>Gammaproteobacteria</taxon>
        <taxon>Alteromonadales</taxon>
        <taxon>Alteromonadaceae</taxon>
        <taxon>Alteromonas/Salinimonas group</taxon>
        <taxon>Alteromonas</taxon>
    </lineage>
</organism>
<sequence length="257" mass="28958">MASADITFWNGNKSHIRRQYEKALITLCLQHAKVRNVAFRVDETDYPQPEDEGNIFALGYDALVTVDGNQKFAGKSLIKIQTPLCKDLLSHRLLIINRKKSDVFTSVTTSAELRLLTAGIPATWADADILRSNSCHVYEHGELHDILNALGNGQCDYVPLGANEINAIFNEFKCAERGLVLDPHHVIHYPLPLVFYVNPARADVAHWLTVGLNSAMQSGAFDKLFNEHFPGTFAKLNIKQRRLHRFSNPYLKSVKFD</sequence>
<dbReference type="RefSeq" id="WP_289366272.1">
    <property type="nucleotide sequence ID" value="NZ_JAUCBP010000011.1"/>
</dbReference>